<dbReference type="InterPro" id="IPR011047">
    <property type="entry name" value="Quinoprotein_ADH-like_sf"/>
</dbReference>
<feature type="transmembrane region" description="Helical" evidence="2">
    <location>
        <begin position="45"/>
        <end position="65"/>
    </location>
</feature>
<reference evidence="4" key="1">
    <citation type="submission" date="2024-07" db="EMBL/GenBank/DDBJ databases">
        <authorList>
            <person name="Yu S.T."/>
        </authorList>
    </citation>
    <scope>NUCLEOTIDE SEQUENCE</scope>
    <source>
        <strain evidence="4">R44</strain>
    </source>
</reference>
<dbReference type="EMBL" id="CP163444">
    <property type="protein sequence ID" value="XDQ69913.1"/>
    <property type="molecule type" value="Genomic_DNA"/>
</dbReference>
<keyword evidence="2" id="KW-1133">Transmembrane helix</keyword>
<gene>
    <name evidence="4" type="ORF">AB5J54_04970</name>
</gene>
<organism evidence="4">
    <name type="scientific">Streptomyces sp. R44</name>
    <dbReference type="NCBI Taxonomy" id="3238633"/>
    <lineage>
        <taxon>Bacteria</taxon>
        <taxon>Bacillati</taxon>
        <taxon>Actinomycetota</taxon>
        <taxon>Actinomycetes</taxon>
        <taxon>Kitasatosporales</taxon>
        <taxon>Streptomycetaceae</taxon>
        <taxon>Streptomyces</taxon>
    </lineage>
</organism>
<dbReference type="SUPFAM" id="SSF50998">
    <property type="entry name" value="Quinoprotein alcohol dehydrogenase-like"/>
    <property type="match status" value="2"/>
</dbReference>
<sequence>MQRPPQPWYSPHPPRQPVPGNPYAPEGYTTPGPPPRRGRFGKGPVLAAVVALLLLAVGAGGYAVGGGRWTGPTAPVAERTPRPAGTPTPSRTPSVRPPEPKRIPTSEEINAGRKPGDAQAWIVDDRTDLPRRSIEARDLWIVGDTVVQALYKKVTAFRLSDGAELWSVDLPAPVCETPAHPTPDGKVVVVYQNREAWTGYRCDQLRMIDLRTGRAGWHRQLAETGAGDDTIIVNSALSGDVLAVGQSMKAAAYRVGDGSKLYDIPVENPGKCHPDDVAGGTRLLVKADCAISVDRTKSYSLLRALEPRTGKVLWRFRTQSGWEIGKVLSVDPAVFTTFHATKRTADWRIVVLRPDGKPRTTIDPRPKGFAYCAGTGDSGEDIEDCPGTLVGRNAVYLGGTDRVGAYDLGTGKLVWGVKSADSTLHPLHAEAGSSALVYEAASLRRPGGILRLGPGGADTEQRVLNHPESARSTEYGMLAGHLAYAKGRIVITPSGVSGDDRVHEARMLSFGPEPS</sequence>
<name>A0AB39SRH7_9ACTN</name>
<dbReference type="RefSeq" id="WP_369142658.1">
    <property type="nucleotide sequence ID" value="NZ_CP163444.1"/>
</dbReference>
<protein>
    <submittedName>
        <fullName evidence="4">PQQ-binding-like beta-propeller repeat protein</fullName>
    </submittedName>
</protein>
<keyword evidence="2" id="KW-0472">Membrane</keyword>
<evidence type="ECO:0000256" key="1">
    <source>
        <dbReference type="SAM" id="MobiDB-lite"/>
    </source>
</evidence>
<evidence type="ECO:0000313" key="4">
    <source>
        <dbReference type="EMBL" id="XDQ69913.1"/>
    </source>
</evidence>
<proteinExistence type="predicted"/>
<dbReference type="Gene3D" id="2.130.10.10">
    <property type="entry name" value="YVTN repeat-like/Quinoprotein amine dehydrogenase"/>
    <property type="match status" value="1"/>
</dbReference>
<dbReference type="InterPro" id="IPR002372">
    <property type="entry name" value="PQQ_rpt_dom"/>
</dbReference>
<dbReference type="Gene3D" id="2.40.10.480">
    <property type="match status" value="1"/>
</dbReference>
<dbReference type="PANTHER" id="PTHR34512:SF30">
    <property type="entry name" value="OUTER MEMBRANE PROTEIN ASSEMBLY FACTOR BAMB"/>
    <property type="match status" value="1"/>
</dbReference>
<feature type="compositionally biased region" description="Basic and acidic residues" evidence="1">
    <location>
        <begin position="98"/>
        <end position="116"/>
    </location>
</feature>
<feature type="region of interest" description="Disordered" evidence="1">
    <location>
        <begin position="1"/>
        <end position="41"/>
    </location>
</feature>
<feature type="region of interest" description="Disordered" evidence="1">
    <location>
        <begin position="64"/>
        <end position="116"/>
    </location>
</feature>
<dbReference type="InterPro" id="IPR015943">
    <property type="entry name" value="WD40/YVTN_repeat-like_dom_sf"/>
</dbReference>
<dbReference type="Pfam" id="PF13360">
    <property type="entry name" value="PQQ_2"/>
    <property type="match status" value="1"/>
</dbReference>
<feature type="domain" description="Pyrrolo-quinoline quinone repeat" evidence="3">
    <location>
        <begin position="142"/>
        <end position="269"/>
    </location>
</feature>
<evidence type="ECO:0000259" key="3">
    <source>
        <dbReference type="Pfam" id="PF13360"/>
    </source>
</evidence>
<feature type="compositionally biased region" description="Pro residues" evidence="1">
    <location>
        <begin position="1"/>
        <end position="22"/>
    </location>
</feature>
<accession>A0AB39SRH7</accession>
<keyword evidence="2" id="KW-0812">Transmembrane</keyword>
<evidence type="ECO:0000256" key="2">
    <source>
        <dbReference type="SAM" id="Phobius"/>
    </source>
</evidence>
<dbReference type="AlphaFoldDB" id="A0AB39SRH7"/>
<dbReference type="PANTHER" id="PTHR34512">
    <property type="entry name" value="CELL SURFACE PROTEIN"/>
    <property type="match status" value="1"/>
</dbReference>